<protein>
    <submittedName>
        <fullName evidence="1">Uncharacterized protein</fullName>
    </submittedName>
</protein>
<accession>A0ACB8A6G5</accession>
<dbReference type="EMBL" id="MU267808">
    <property type="protein sequence ID" value="KAH7908632.1"/>
    <property type="molecule type" value="Genomic_DNA"/>
</dbReference>
<name>A0ACB8A6G5_9AGAM</name>
<evidence type="ECO:0000313" key="2">
    <source>
        <dbReference type="Proteomes" id="UP000790377"/>
    </source>
</evidence>
<gene>
    <name evidence="1" type="ORF">BJ138DRAFT_1204895</name>
</gene>
<organism evidence="1 2">
    <name type="scientific">Hygrophoropsis aurantiaca</name>
    <dbReference type="NCBI Taxonomy" id="72124"/>
    <lineage>
        <taxon>Eukaryota</taxon>
        <taxon>Fungi</taxon>
        <taxon>Dikarya</taxon>
        <taxon>Basidiomycota</taxon>
        <taxon>Agaricomycotina</taxon>
        <taxon>Agaricomycetes</taxon>
        <taxon>Agaricomycetidae</taxon>
        <taxon>Boletales</taxon>
        <taxon>Coniophorineae</taxon>
        <taxon>Hygrophoropsidaceae</taxon>
        <taxon>Hygrophoropsis</taxon>
    </lineage>
</organism>
<reference evidence="1" key="1">
    <citation type="journal article" date="2021" name="New Phytol.">
        <title>Evolutionary innovations through gain and loss of genes in the ectomycorrhizal Boletales.</title>
        <authorList>
            <person name="Wu G."/>
            <person name="Miyauchi S."/>
            <person name="Morin E."/>
            <person name="Kuo A."/>
            <person name="Drula E."/>
            <person name="Varga T."/>
            <person name="Kohler A."/>
            <person name="Feng B."/>
            <person name="Cao Y."/>
            <person name="Lipzen A."/>
            <person name="Daum C."/>
            <person name="Hundley H."/>
            <person name="Pangilinan J."/>
            <person name="Johnson J."/>
            <person name="Barry K."/>
            <person name="LaButti K."/>
            <person name="Ng V."/>
            <person name="Ahrendt S."/>
            <person name="Min B."/>
            <person name="Choi I.G."/>
            <person name="Park H."/>
            <person name="Plett J.M."/>
            <person name="Magnuson J."/>
            <person name="Spatafora J.W."/>
            <person name="Nagy L.G."/>
            <person name="Henrissat B."/>
            <person name="Grigoriev I.V."/>
            <person name="Yang Z.L."/>
            <person name="Xu J."/>
            <person name="Martin F.M."/>
        </authorList>
    </citation>
    <scope>NUCLEOTIDE SEQUENCE</scope>
    <source>
        <strain evidence="1">ATCC 28755</strain>
    </source>
</reference>
<dbReference type="Proteomes" id="UP000790377">
    <property type="component" value="Unassembled WGS sequence"/>
</dbReference>
<keyword evidence="2" id="KW-1185">Reference proteome</keyword>
<evidence type="ECO:0000313" key="1">
    <source>
        <dbReference type="EMBL" id="KAH7908632.1"/>
    </source>
</evidence>
<sequence>MVGLVCGGSGCLRTFDSQRGLTKHRQFCSAYRGTARISTQKRQERARAAETAFQKAASSRSHNQVRLGRRTVMDLPQAYDSSPLLSVMMEDPISSIQQVTSSGADDSLVLSSVPQMEGLPPDYRASSPSPVTSEVPVARREEELDADRDRSLLALPIPQALEDASFDNATPAPVQPEAPAGQPNVIRKITLFVRGSVRTLVDQFGMWRHYFHRPSYEPDSFVPSDQLARSCPVVRREEPPEPNPTPPPHPFSSMSIYRLMQWMNSGSKLKSEGEVTRLVKEVLLADDFNLQDLEKFSCSKYLSILDKPTPETDDSDSTTVFPDNWKQSIVKIDIPSKAKASAGNETVSVEGFHHRPLVEVIRTAFSDVQARAFHLWPFKQYWNPSGQPSQRVFGELYSSDSWLTAHEELQKQPPEPGCYLERVIAGLMFFSDATHLATFGNAKAWPLYLFFGNLSKYARSSPNSGACHLVAFFPSLPDSIKDTILQLDKISKKGIRALQTHCRRELFQGCWDILLDEEFLRAYHHGIEICCWDGIFRRVFPRIFTYSADYPEKVLIAAMRDMGRCPCPRCLVSKQAMDRIGLLRDIQLRLTRTRQYVLQKVQEARRLIFQCAKAVDSIYVDRILGSESWVPTINMFAHKLSRFGLDPFRMLVVDFMHECELGTWKSLFSHLVRLLYALPNGEKVVGELDARFRKIPPFGRGTIRKFSTNTSEMKRLAARDFEDILQCALPIFEGLFPRQCDRLISTVLFRFAEWHALCKLRLHTEATLDRLDEVYILLSQKLRKFAKMCGEFRTTELPKEKAARLRKAAQTNPSASQTQQGPQTKTFNMRTYKFHAMGDYPGTIKFFGTTDSYSTQTGELAHRSLKAFYPLVSKKRAIKGLSKHEQRQRRLRQIDQSQPSTIATHNSLLGSTPDSGAGAQTNKHALPLHRNSPVNIHMVFKQYKNDPAAQGFLRNLRNHLYHRLVNTPLTEQDHEFSPSDRNKIIIRNNILFSGKTMRLRYTTYDLREESDFIRLNHQCDIVVPTGETHSGAHPFWYARVLGIYHADVRLLDESKDFRNLQFLWVRWLGIAHKHEASLRTCRLPKIGFVPSSDPAAFGFLDPNIVIRAAHLIPAFADGRCTHLLPPGKSLARFGDEEDDWMHFYVNIFADRDMFMRYAGQAPGHSQAYADSAMDVDPREVDNTQNVYEEGDMGGDGNESEDDAQLGDGEEDADEIKDEGQGDEDQSDDNETQSDGDENESEADESEADESEDDEGEDEIGIYEDEDNEGADSDDLSF</sequence>
<comment type="caution">
    <text evidence="1">The sequence shown here is derived from an EMBL/GenBank/DDBJ whole genome shotgun (WGS) entry which is preliminary data.</text>
</comment>
<proteinExistence type="predicted"/>